<gene>
    <name evidence="2" type="ORF">STCU_12281</name>
</gene>
<sequence length="280" mass="30683">MMTPFAEPDSAGHQLPCTDSVFFSDSVINAMESLPPAPLPDPLDPLTPNTHCLINMFDQRRTEHTQKEWRKKQQEDERRHSRHSSNTEPCASRSDCSVHSHGSRGRAATKAAESELYHWTLQHFVEHFARSAALREELALTYPRFLRGCRQKELEVAVLQSAMELIARTRAEDGAARTATSPAGGERAAEQAVLAFLHDGGCADAEVRAEDFSMLLQASIETMLGGDVVSTDARGTSAGTRTHRPRPPTAPCSAYGATSCGSVNSRMASRATWCPTSSWM</sequence>
<name>S9TE07_9TRYP</name>
<feature type="region of interest" description="Disordered" evidence="1">
    <location>
        <begin position="231"/>
        <end position="252"/>
    </location>
</feature>
<protein>
    <submittedName>
        <fullName evidence="2">Uncharacterized protein</fullName>
    </submittedName>
</protein>
<proteinExistence type="predicted"/>
<accession>S9TE07</accession>
<feature type="compositionally biased region" description="Polar residues" evidence="1">
    <location>
        <begin position="84"/>
        <end position="97"/>
    </location>
</feature>
<dbReference type="AlphaFoldDB" id="S9TE07"/>
<feature type="region of interest" description="Disordered" evidence="1">
    <location>
        <begin position="63"/>
        <end position="104"/>
    </location>
</feature>
<organism evidence="2 3">
    <name type="scientific">Strigomonas culicis</name>
    <dbReference type="NCBI Taxonomy" id="28005"/>
    <lineage>
        <taxon>Eukaryota</taxon>
        <taxon>Discoba</taxon>
        <taxon>Euglenozoa</taxon>
        <taxon>Kinetoplastea</taxon>
        <taxon>Metakinetoplastina</taxon>
        <taxon>Trypanosomatida</taxon>
        <taxon>Trypanosomatidae</taxon>
        <taxon>Strigomonadinae</taxon>
        <taxon>Strigomonas</taxon>
    </lineage>
</organism>
<keyword evidence="3" id="KW-1185">Reference proteome</keyword>
<evidence type="ECO:0000256" key="1">
    <source>
        <dbReference type="SAM" id="MobiDB-lite"/>
    </source>
</evidence>
<feature type="compositionally biased region" description="Basic and acidic residues" evidence="1">
    <location>
        <begin position="63"/>
        <end position="79"/>
    </location>
</feature>
<evidence type="ECO:0000313" key="2">
    <source>
        <dbReference type="EMBL" id="EPY15179.1"/>
    </source>
</evidence>
<dbReference type="EMBL" id="ATMH01012451">
    <property type="protein sequence ID" value="EPY15179.1"/>
    <property type="molecule type" value="Genomic_DNA"/>
</dbReference>
<dbReference type="Proteomes" id="UP000015354">
    <property type="component" value="Unassembled WGS sequence"/>
</dbReference>
<reference evidence="2 3" key="1">
    <citation type="journal article" date="2013" name="PLoS ONE">
        <title>Predicting the Proteins of Angomonas deanei, Strigomonas culicis and Their Respective Endosymbionts Reveals New Aspects of the Trypanosomatidae Family.</title>
        <authorList>
            <person name="Motta M.C."/>
            <person name="Martins A.C."/>
            <person name="de Souza S.S."/>
            <person name="Catta-Preta C.M."/>
            <person name="Silva R."/>
            <person name="Klein C.C."/>
            <person name="de Almeida L.G."/>
            <person name="de Lima Cunha O."/>
            <person name="Ciapina L.P."/>
            <person name="Brocchi M."/>
            <person name="Colabardini A.C."/>
            <person name="de Araujo Lima B."/>
            <person name="Machado C.R."/>
            <person name="de Almeida Soares C.M."/>
            <person name="Probst C.M."/>
            <person name="de Menezes C.B."/>
            <person name="Thompson C.E."/>
            <person name="Bartholomeu D.C."/>
            <person name="Gradia D.F."/>
            <person name="Pavoni D.P."/>
            <person name="Grisard E.C."/>
            <person name="Fantinatti-Garboggini F."/>
            <person name="Marchini F.K."/>
            <person name="Rodrigues-Luiz G.F."/>
            <person name="Wagner G."/>
            <person name="Goldman G.H."/>
            <person name="Fietto J.L."/>
            <person name="Elias M.C."/>
            <person name="Goldman M.H."/>
            <person name="Sagot M.F."/>
            <person name="Pereira M."/>
            <person name="Stoco P.H."/>
            <person name="de Mendonca-Neto R.P."/>
            <person name="Teixeira S.M."/>
            <person name="Maciel T.E."/>
            <person name="de Oliveira Mendes T.A."/>
            <person name="Urmenyi T.P."/>
            <person name="de Souza W."/>
            <person name="Schenkman S."/>
            <person name="de Vasconcelos A.T."/>
        </authorList>
    </citation>
    <scope>NUCLEOTIDE SEQUENCE [LARGE SCALE GENOMIC DNA]</scope>
</reference>
<comment type="caution">
    <text evidence="2">The sequence shown here is derived from an EMBL/GenBank/DDBJ whole genome shotgun (WGS) entry which is preliminary data.</text>
</comment>
<evidence type="ECO:0000313" key="3">
    <source>
        <dbReference type="Proteomes" id="UP000015354"/>
    </source>
</evidence>